<evidence type="ECO:0000256" key="2">
    <source>
        <dbReference type="SAM" id="SignalP"/>
    </source>
</evidence>
<name>A0A6G9ZC18_9NOCA</name>
<feature type="transmembrane region" description="Helical" evidence="1">
    <location>
        <begin position="184"/>
        <end position="203"/>
    </location>
</feature>
<dbReference type="EMBL" id="CP046173">
    <property type="protein sequence ID" value="QIS22696.1"/>
    <property type="molecule type" value="Genomic_DNA"/>
</dbReference>
<keyword evidence="1" id="KW-0472">Membrane</keyword>
<evidence type="ECO:0000313" key="4">
    <source>
        <dbReference type="Proteomes" id="UP000500953"/>
    </source>
</evidence>
<protein>
    <recommendedName>
        <fullName evidence="5">Secreted protein</fullName>
    </recommendedName>
</protein>
<proteinExistence type="predicted"/>
<gene>
    <name evidence="3" type="ORF">F6W96_34480</name>
</gene>
<dbReference type="AlphaFoldDB" id="A0A6G9ZC18"/>
<keyword evidence="2" id="KW-0732">Signal</keyword>
<evidence type="ECO:0000256" key="1">
    <source>
        <dbReference type="SAM" id="Phobius"/>
    </source>
</evidence>
<accession>A0A6G9ZC18</accession>
<keyword evidence="1" id="KW-1133">Transmembrane helix</keyword>
<sequence>MTVVVGALATAFVVAVAAGTLRDGADVVGHRTAPRVAATDDLSFALADMDAQVANVLLAGGDSALSAVHDAALQGYQQRRAQADADLQQAISVAGTDDVAQRTIRTLLDQLGDYEARVANVVLLNDSEKGPAGRPAPDVLDQYRRATALMGTMLGSAGQLGDANTRVLEGSYASTRHDVSVDEVWLGVCAVVLLGSLVGLQVLLRVTMRRRLNPALLAATVVAVAVVVGGFVTDSAAADQLRVARHDAFDSLQALQGARAISTDANADESRYLLDPQRADVYQQAFLSKSLQLADVHVTGINDYDAALARAVDAYRADRNTIRFGGRFGDELHNITFPGEREAAVATVTAYQAYQRDDRVLRDRARTDLRQAIQFDTSPASGNSDGDFTAYDKQLATLIDINQRSFDTAIGRAESTLAGWSNWLPYTAFGIIAVLCLLGVRPRLAEYR</sequence>
<organism evidence="3 4">
    <name type="scientific">Nocardia terpenica</name>
    <dbReference type="NCBI Taxonomy" id="455432"/>
    <lineage>
        <taxon>Bacteria</taxon>
        <taxon>Bacillati</taxon>
        <taxon>Actinomycetota</taxon>
        <taxon>Actinomycetes</taxon>
        <taxon>Mycobacteriales</taxon>
        <taxon>Nocardiaceae</taxon>
        <taxon>Nocardia</taxon>
    </lineage>
</organism>
<dbReference type="Proteomes" id="UP000500953">
    <property type="component" value="Chromosome"/>
</dbReference>
<dbReference type="RefSeq" id="WP_167490104.1">
    <property type="nucleotide sequence ID" value="NZ_CP046173.1"/>
</dbReference>
<feature type="chain" id="PRO_5039568437" description="Secreted protein" evidence="2">
    <location>
        <begin position="18"/>
        <end position="448"/>
    </location>
</feature>
<feature type="transmembrane region" description="Helical" evidence="1">
    <location>
        <begin position="215"/>
        <end position="232"/>
    </location>
</feature>
<feature type="transmembrane region" description="Helical" evidence="1">
    <location>
        <begin position="423"/>
        <end position="440"/>
    </location>
</feature>
<reference evidence="3 4" key="1">
    <citation type="journal article" date="2019" name="ACS Chem. Biol.">
        <title>Identification and Mobilization of a Cryptic Antibiotic Biosynthesis Gene Locus from a Human-Pathogenic Nocardia Isolate.</title>
        <authorList>
            <person name="Herisse M."/>
            <person name="Ishida K."/>
            <person name="Porter J.L."/>
            <person name="Howden B."/>
            <person name="Hertweck C."/>
            <person name="Stinear T.P."/>
            <person name="Pidot S.J."/>
        </authorList>
    </citation>
    <scope>NUCLEOTIDE SEQUENCE [LARGE SCALE GENOMIC DNA]</scope>
    <source>
        <strain evidence="3 4">AUSMDU00012715</strain>
    </source>
</reference>
<feature type="signal peptide" evidence="2">
    <location>
        <begin position="1"/>
        <end position="17"/>
    </location>
</feature>
<keyword evidence="1" id="KW-0812">Transmembrane</keyword>
<evidence type="ECO:0000313" key="3">
    <source>
        <dbReference type="EMBL" id="QIS22696.1"/>
    </source>
</evidence>
<evidence type="ECO:0008006" key="5">
    <source>
        <dbReference type="Google" id="ProtNLM"/>
    </source>
</evidence>